<name>A0ABS5RZD3_9HYPH</name>
<evidence type="ECO:0000313" key="2">
    <source>
        <dbReference type="EMBL" id="MBS9722406.1"/>
    </source>
</evidence>
<sequence>MIRRFIKDERGTAMVEYAMILACIMLVMLIGFSRTTDALAYLWGNNNSRLIQVLSTDQ</sequence>
<keyword evidence="1" id="KW-1133">Transmembrane helix</keyword>
<feature type="transmembrane region" description="Helical" evidence="1">
    <location>
        <begin position="12"/>
        <end position="32"/>
    </location>
</feature>
<proteinExistence type="predicted"/>
<accession>A0ABS5RZD3</accession>
<evidence type="ECO:0000256" key="1">
    <source>
        <dbReference type="SAM" id="Phobius"/>
    </source>
</evidence>
<gene>
    <name evidence="2" type="ORF">JYU29_17065</name>
</gene>
<organism evidence="2 3">
    <name type="scientific">Tianweitania aestuarii</name>
    <dbReference type="NCBI Taxonomy" id="2814886"/>
    <lineage>
        <taxon>Bacteria</taxon>
        <taxon>Pseudomonadati</taxon>
        <taxon>Pseudomonadota</taxon>
        <taxon>Alphaproteobacteria</taxon>
        <taxon>Hyphomicrobiales</taxon>
        <taxon>Phyllobacteriaceae</taxon>
        <taxon>Tianweitania</taxon>
    </lineage>
</organism>
<keyword evidence="3" id="KW-1185">Reference proteome</keyword>
<dbReference type="Proteomes" id="UP001297272">
    <property type="component" value="Unassembled WGS sequence"/>
</dbReference>
<keyword evidence="1" id="KW-0812">Transmembrane</keyword>
<protein>
    <submittedName>
        <fullName evidence="2">Flp family type IVb pilin</fullName>
    </submittedName>
</protein>
<evidence type="ECO:0000313" key="3">
    <source>
        <dbReference type="Proteomes" id="UP001297272"/>
    </source>
</evidence>
<keyword evidence="1" id="KW-0472">Membrane</keyword>
<dbReference type="EMBL" id="JAFMNX010000005">
    <property type="protein sequence ID" value="MBS9722406.1"/>
    <property type="molecule type" value="Genomic_DNA"/>
</dbReference>
<reference evidence="2 3" key="1">
    <citation type="submission" date="2021-03" db="EMBL/GenBank/DDBJ databases">
        <title>Tianweitania aestuarii sp. nov., isolated from a tidal flat.</title>
        <authorList>
            <person name="Park S."/>
            <person name="Yoon J.-H."/>
        </authorList>
    </citation>
    <scope>NUCLEOTIDE SEQUENCE [LARGE SCALE GENOMIC DNA]</scope>
    <source>
        <strain evidence="2 3">BSSL-BM11</strain>
    </source>
</reference>
<comment type="caution">
    <text evidence="2">The sequence shown here is derived from an EMBL/GenBank/DDBJ whole genome shotgun (WGS) entry which is preliminary data.</text>
</comment>
<dbReference type="RefSeq" id="WP_213986049.1">
    <property type="nucleotide sequence ID" value="NZ_JAFMNX010000005.1"/>
</dbReference>